<dbReference type="PROSITE" id="PS50995">
    <property type="entry name" value="HTH_MARR_2"/>
    <property type="match status" value="1"/>
</dbReference>
<gene>
    <name evidence="2" type="ORF">GCM10023175_23310</name>
</gene>
<sequence length="157" mass="17503">MLQRHTDAADRMIGDIVLLVRLLKRAGPALHGHDSAGFPVLTRLAYEGPRRSGELAAAMCSDPSTVSRQVAALVKAGLVERRADPEDARASLVAVTAEGEQVLDAERRTRAARLTEALRDWTPEAREDFADLFHRFVADLQRQHDRQHDPSHHEDTR</sequence>
<dbReference type="CDD" id="cd00090">
    <property type="entry name" value="HTH_ARSR"/>
    <property type="match status" value="1"/>
</dbReference>
<dbReference type="InterPro" id="IPR011991">
    <property type="entry name" value="ArsR-like_HTH"/>
</dbReference>
<dbReference type="PRINTS" id="PR00598">
    <property type="entry name" value="HTHMARR"/>
</dbReference>
<dbReference type="InterPro" id="IPR036388">
    <property type="entry name" value="WH-like_DNA-bd_sf"/>
</dbReference>
<proteinExistence type="predicted"/>
<dbReference type="Gene3D" id="1.10.10.10">
    <property type="entry name" value="Winged helix-like DNA-binding domain superfamily/Winged helix DNA-binding domain"/>
    <property type="match status" value="1"/>
</dbReference>
<dbReference type="Proteomes" id="UP001501598">
    <property type="component" value="Unassembled WGS sequence"/>
</dbReference>
<dbReference type="PANTHER" id="PTHR33164">
    <property type="entry name" value="TRANSCRIPTIONAL REGULATOR, MARR FAMILY"/>
    <property type="match status" value="1"/>
</dbReference>
<dbReference type="RefSeq" id="WP_345415886.1">
    <property type="nucleotide sequence ID" value="NZ_BAABGT010000029.1"/>
</dbReference>
<comment type="caution">
    <text evidence="2">The sequence shown here is derived from an EMBL/GenBank/DDBJ whole genome shotgun (WGS) entry which is preliminary data.</text>
</comment>
<dbReference type="SUPFAM" id="SSF46785">
    <property type="entry name" value="Winged helix' DNA-binding domain"/>
    <property type="match status" value="1"/>
</dbReference>
<name>A0ABP8RPX0_9PSEU</name>
<dbReference type="InterPro" id="IPR039422">
    <property type="entry name" value="MarR/SlyA-like"/>
</dbReference>
<accession>A0ABP8RPX0</accession>
<dbReference type="InterPro" id="IPR000835">
    <property type="entry name" value="HTH_MarR-typ"/>
</dbReference>
<dbReference type="InterPro" id="IPR036390">
    <property type="entry name" value="WH_DNA-bd_sf"/>
</dbReference>
<dbReference type="PANTHER" id="PTHR33164:SF57">
    <property type="entry name" value="MARR-FAMILY TRANSCRIPTIONAL REGULATOR"/>
    <property type="match status" value="1"/>
</dbReference>
<protein>
    <recommendedName>
        <fullName evidence="1">HTH marR-type domain-containing protein</fullName>
    </recommendedName>
</protein>
<evidence type="ECO:0000313" key="2">
    <source>
        <dbReference type="EMBL" id="GAA4544695.1"/>
    </source>
</evidence>
<evidence type="ECO:0000313" key="3">
    <source>
        <dbReference type="Proteomes" id="UP001501598"/>
    </source>
</evidence>
<dbReference type="Pfam" id="PF01047">
    <property type="entry name" value="MarR"/>
    <property type="match status" value="1"/>
</dbReference>
<organism evidence="2 3">
    <name type="scientific">Pseudonocardia xishanensis</name>
    <dbReference type="NCBI Taxonomy" id="630995"/>
    <lineage>
        <taxon>Bacteria</taxon>
        <taxon>Bacillati</taxon>
        <taxon>Actinomycetota</taxon>
        <taxon>Actinomycetes</taxon>
        <taxon>Pseudonocardiales</taxon>
        <taxon>Pseudonocardiaceae</taxon>
        <taxon>Pseudonocardia</taxon>
    </lineage>
</organism>
<keyword evidence="3" id="KW-1185">Reference proteome</keyword>
<feature type="domain" description="HTH marR-type" evidence="1">
    <location>
        <begin position="1"/>
        <end position="138"/>
    </location>
</feature>
<dbReference type="EMBL" id="BAABGT010000029">
    <property type="protein sequence ID" value="GAA4544695.1"/>
    <property type="molecule type" value="Genomic_DNA"/>
</dbReference>
<dbReference type="SMART" id="SM00347">
    <property type="entry name" value="HTH_MARR"/>
    <property type="match status" value="1"/>
</dbReference>
<evidence type="ECO:0000259" key="1">
    <source>
        <dbReference type="PROSITE" id="PS50995"/>
    </source>
</evidence>
<reference evidence="3" key="1">
    <citation type="journal article" date="2019" name="Int. J. Syst. Evol. Microbiol.">
        <title>The Global Catalogue of Microorganisms (GCM) 10K type strain sequencing project: providing services to taxonomists for standard genome sequencing and annotation.</title>
        <authorList>
            <consortium name="The Broad Institute Genomics Platform"/>
            <consortium name="The Broad Institute Genome Sequencing Center for Infectious Disease"/>
            <person name="Wu L."/>
            <person name="Ma J."/>
        </authorList>
    </citation>
    <scope>NUCLEOTIDE SEQUENCE [LARGE SCALE GENOMIC DNA]</scope>
    <source>
        <strain evidence="3">JCM 17906</strain>
    </source>
</reference>